<dbReference type="EMBL" id="CASHSV030000716">
    <property type="protein sequence ID" value="CAJ2675626.1"/>
    <property type="molecule type" value="Genomic_DNA"/>
</dbReference>
<dbReference type="Proteomes" id="UP001177021">
    <property type="component" value="Unassembled WGS sequence"/>
</dbReference>
<keyword evidence="2" id="KW-1185">Reference proteome</keyword>
<gene>
    <name evidence="1" type="ORF">MILVUS5_LOCUS38599</name>
</gene>
<evidence type="ECO:0000313" key="2">
    <source>
        <dbReference type="Proteomes" id="UP001177021"/>
    </source>
</evidence>
<comment type="caution">
    <text evidence="1">The sequence shown here is derived from an EMBL/GenBank/DDBJ whole genome shotgun (WGS) entry which is preliminary data.</text>
</comment>
<reference evidence="1" key="1">
    <citation type="submission" date="2023-10" db="EMBL/GenBank/DDBJ databases">
        <authorList>
            <person name="Rodriguez Cubillos JULIANA M."/>
            <person name="De Vega J."/>
        </authorList>
    </citation>
    <scope>NUCLEOTIDE SEQUENCE</scope>
</reference>
<proteinExistence type="predicted"/>
<evidence type="ECO:0000313" key="1">
    <source>
        <dbReference type="EMBL" id="CAJ2675626.1"/>
    </source>
</evidence>
<protein>
    <submittedName>
        <fullName evidence="1">Uncharacterized protein</fullName>
    </submittedName>
</protein>
<sequence length="132" mass="14865">MDSILFVACENALRCIGNNDVQKLGRSVFPENLKATTISEITRLRNVAKTSITSRSVVDERTIQMPVSLQQETDTLLQWSDTKVEKAGERIFRVGSVRYIMDPSRRTLQRISDDESLSSASINLVCSCCFIF</sequence>
<accession>A0ACB0M2S6</accession>
<name>A0ACB0M2S6_TRIPR</name>
<organism evidence="1 2">
    <name type="scientific">Trifolium pratense</name>
    <name type="common">Red clover</name>
    <dbReference type="NCBI Taxonomy" id="57577"/>
    <lineage>
        <taxon>Eukaryota</taxon>
        <taxon>Viridiplantae</taxon>
        <taxon>Streptophyta</taxon>
        <taxon>Embryophyta</taxon>
        <taxon>Tracheophyta</taxon>
        <taxon>Spermatophyta</taxon>
        <taxon>Magnoliopsida</taxon>
        <taxon>eudicotyledons</taxon>
        <taxon>Gunneridae</taxon>
        <taxon>Pentapetalae</taxon>
        <taxon>rosids</taxon>
        <taxon>fabids</taxon>
        <taxon>Fabales</taxon>
        <taxon>Fabaceae</taxon>
        <taxon>Papilionoideae</taxon>
        <taxon>50 kb inversion clade</taxon>
        <taxon>NPAAA clade</taxon>
        <taxon>Hologalegina</taxon>
        <taxon>IRL clade</taxon>
        <taxon>Trifolieae</taxon>
        <taxon>Trifolium</taxon>
    </lineage>
</organism>